<dbReference type="AlphaFoldDB" id="A0A0E9Q9N1"/>
<accession>A0A0E9Q9N1</accession>
<reference evidence="1" key="2">
    <citation type="journal article" date="2015" name="Fish Shellfish Immunol.">
        <title>Early steps in the European eel (Anguilla anguilla)-Vibrio vulnificus interaction in the gills: Role of the RtxA13 toxin.</title>
        <authorList>
            <person name="Callol A."/>
            <person name="Pajuelo D."/>
            <person name="Ebbesson L."/>
            <person name="Teles M."/>
            <person name="MacKenzie S."/>
            <person name="Amaro C."/>
        </authorList>
    </citation>
    <scope>NUCLEOTIDE SEQUENCE</scope>
</reference>
<name>A0A0E9Q9N1_ANGAN</name>
<organism evidence="1">
    <name type="scientific">Anguilla anguilla</name>
    <name type="common">European freshwater eel</name>
    <name type="synonym">Muraena anguilla</name>
    <dbReference type="NCBI Taxonomy" id="7936"/>
    <lineage>
        <taxon>Eukaryota</taxon>
        <taxon>Metazoa</taxon>
        <taxon>Chordata</taxon>
        <taxon>Craniata</taxon>
        <taxon>Vertebrata</taxon>
        <taxon>Euteleostomi</taxon>
        <taxon>Actinopterygii</taxon>
        <taxon>Neopterygii</taxon>
        <taxon>Teleostei</taxon>
        <taxon>Anguilliformes</taxon>
        <taxon>Anguillidae</taxon>
        <taxon>Anguilla</taxon>
    </lineage>
</organism>
<dbReference type="EMBL" id="GBXM01095355">
    <property type="protein sequence ID" value="JAH13222.1"/>
    <property type="molecule type" value="Transcribed_RNA"/>
</dbReference>
<sequence>MRYERIVSSVAQREQERAFVCVCVFPDSQITGTGW</sequence>
<proteinExistence type="predicted"/>
<evidence type="ECO:0000313" key="1">
    <source>
        <dbReference type="EMBL" id="JAH13222.1"/>
    </source>
</evidence>
<protein>
    <submittedName>
        <fullName evidence="1">Uncharacterized protein</fullName>
    </submittedName>
</protein>
<reference evidence="1" key="1">
    <citation type="submission" date="2014-11" db="EMBL/GenBank/DDBJ databases">
        <authorList>
            <person name="Amaro Gonzalez C."/>
        </authorList>
    </citation>
    <scope>NUCLEOTIDE SEQUENCE</scope>
</reference>